<evidence type="ECO:0000256" key="1">
    <source>
        <dbReference type="ARBA" id="ARBA00005641"/>
    </source>
</evidence>
<keyword evidence="2 4" id="KW-0378">Hydrolase</keyword>
<dbReference type="PROSITE" id="PS00659">
    <property type="entry name" value="GLYCOSYL_HYDROL_F5"/>
    <property type="match status" value="1"/>
</dbReference>
<organism evidence="7 8">
    <name type="scientific">Meloidogyne graminicola</name>
    <dbReference type="NCBI Taxonomy" id="189291"/>
    <lineage>
        <taxon>Eukaryota</taxon>
        <taxon>Metazoa</taxon>
        <taxon>Ecdysozoa</taxon>
        <taxon>Nematoda</taxon>
        <taxon>Chromadorea</taxon>
        <taxon>Rhabditida</taxon>
        <taxon>Tylenchina</taxon>
        <taxon>Tylenchomorpha</taxon>
        <taxon>Tylenchoidea</taxon>
        <taxon>Meloidogynidae</taxon>
        <taxon>Meloidogyninae</taxon>
        <taxon>Meloidogyne</taxon>
    </lineage>
</organism>
<dbReference type="Proteomes" id="UP000605970">
    <property type="component" value="Unassembled WGS sequence"/>
</dbReference>
<keyword evidence="8" id="KW-1185">Reference proteome</keyword>
<protein>
    <submittedName>
        <fullName evidence="7">Beta-1,4-endoglucanase</fullName>
    </submittedName>
</protein>
<evidence type="ECO:0000256" key="3">
    <source>
        <dbReference type="ARBA" id="ARBA00023295"/>
    </source>
</evidence>
<feature type="signal peptide" evidence="5">
    <location>
        <begin position="1"/>
        <end position="17"/>
    </location>
</feature>
<evidence type="ECO:0000256" key="4">
    <source>
        <dbReference type="RuleBase" id="RU361153"/>
    </source>
</evidence>
<evidence type="ECO:0000313" key="7">
    <source>
        <dbReference type="EMBL" id="KAF7639789.1"/>
    </source>
</evidence>
<feature type="domain" description="Glycoside hydrolase family 5" evidence="6">
    <location>
        <begin position="35"/>
        <end position="191"/>
    </location>
</feature>
<feature type="chain" id="PRO_5035773949" evidence="5">
    <location>
        <begin position="18"/>
        <end position="206"/>
    </location>
</feature>
<dbReference type="InterPro" id="IPR001547">
    <property type="entry name" value="Glyco_hydro_5"/>
</dbReference>
<keyword evidence="3 4" id="KW-0326">Glycosidase</keyword>
<dbReference type="EMBL" id="JABEBT010000003">
    <property type="protein sequence ID" value="KAF7639789.1"/>
    <property type="molecule type" value="Genomic_DNA"/>
</dbReference>
<dbReference type="InterPro" id="IPR017853">
    <property type="entry name" value="GH"/>
</dbReference>
<dbReference type="Pfam" id="PF00150">
    <property type="entry name" value="Cellulase"/>
    <property type="match status" value="1"/>
</dbReference>
<comment type="similarity">
    <text evidence="1 4">Belongs to the glycosyl hydrolase 5 (cellulase A) family.</text>
</comment>
<dbReference type="GO" id="GO:0000272">
    <property type="term" value="P:polysaccharide catabolic process"/>
    <property type="evidence" value="ECO:0007669"/>
    <property type="project" value="InterPro"/>
</dbReference>
<dbReference type="Gene3D" id="3.20.20.80">
    <property type="entry name" value="Glycosidases"/>
    <property type="match status" value="1"/>
</dbReference>
<gene>
    <name evidence="7" type="ORF">Mgra_00000709</name>
</gene>
<dbReference type="OrthoDB" id="17181at2759"/>
<dbReference type="GO" id="GO:0004553">
    <property type="term" value="F:hydrolase activity, hydrolyzing O-glycosyl compounds"/>
    <property type="evidence" value="ECO:0007669"/>
    <property type="project" value="InterPro"/>
</dbReference>
<evidence type="ECO:0000313" key="8">
    <source>
        <dbReference type="Proteomes" id="UP000605970"/>
    </source>
</evidence>
<evidence type="ECO:0000259" key="6">
    <source>
        <dbReference type="Pfam" id="PF00150"/>
    </source>
</evidence>
<keyword evidence="5" id="KW-0732">Signal</keyword>
<evidence type="ECO:0000256" key="5">
    <source>
        <dbReference type="SAM" id="SignalP"/>
    </source>
</evidence>
<evidence type="ECO:0000256" key="2">
    <source>
        <dbReference type="ARBA" id="ARBA00022801"/>
    </source>
</evidence>
<dbReference type="AlphaFoldDB" id="A0A8T0A397"/>
<sequence>MFLLIQFFTYILITLSANPPYGKLYVNNKGQLIGNQGKQVQLIGLSLFHSQWAGGYYNEDSVRAIKCFFNGNIVRAAIGTVAGGYMDNKNKALNSAFSVIDAAIRQGIYVLVDWHDEQNHNDNEMIKLTNCAIDFFTIILNKYKGVPNILLELWNEPNGVKFDVAKKYYLQVYNAVRNLDKDVVVIVGSPDVLENLPNHIVGTNIL</sequence>
<dbReference type="InterPro" id="IPR018087">
    <property type="entry name" value="Glyco_hydro_5_CS"/>
</dbReference>
<dbReference type="SUPFAM" id="SSF51445">
    <property type="entry name" value="(Trans)glycosidases"/>
    <property type="match status" value="1"/>
</dbReference>
<reference evidence="7" key="1">
    <citation type="journal article" date="2020" name="Ecol. Evol.">
        <title>Genome structure and content of the rice root-knot nematode (Meloidogyne graminicola).</title>
        <authorList>
            <person name="Phan N.T."/>
            <person name="Danchin E.G.J."/>
            <person name="Klopp C."/>
            <person name="Perfus-Barbeoch L."/>
            <person name="Kozlowski D.K."/>
            <person name="Koutsovoulos G.D."/>
            <person name="Lopez-Roques C."/>
            <person name="Bouchez O."/>
            <person name="Zahm M."/>
            <person name="Besnard G."/>
            <person name="Bellafiore S."/>
        </authorList>
    </citation>
    <scope>NUCLEOTIDE SEQUENCE</scope>
    <source>
        <strain evidence="7">VN-18</strain>
    </source>
</reference>
<proteinExistence type="inferred from homology"/>
<comment type="caution">
    <text evidence="7">The sequence shown here is derived from an EMBL/GenBank/DDBJ whole genome shotgun (WGS) entry which is preliminary data.</text>
</comment>
<name>A0A8T0A397_9BILA</name>
<accession>A0A8T0A397</accession>